<reference evidence="4 7" key="3">
    <citation type="submission" date="2019-01" db="EMBL/GenBank/DDBJ databases">
        <title>Draft genome sequence of Lactobacillus paraplantarum OSY-TC318, a Producer of the novel lantibiotic Paraplantaracin TC318.</title>
        <authorList>
            <person name="Hussein W.E."/>
            <person name="Huang E."/>
            <person name="Yousef A.E."/>
        </authorList>
    </citation>
    <scope>NUCLEOTIDE SEQUENCE [LARGE SCALE GENOMIC DNA]</scope>
    <source>
        <strain evidence="4 7">OSY-TC318</strain>
    </source>
</reference>
<evidence type="ECO:0000313" key="2">
    <source>
        <dbReference type="EMBL" id="AYJ37847.1"/>
    </source>
</evidence>
<sequence>MYRYFIQPQLNKFNNSLIGYEMLIRYRETDQDRWTLPESFDNIPIDVQVSLLKATASELALKIGSVSINFNRKQFLNDDIAAAVIDAQKKLFPVHVIVEVTEEPGEESFTLAAMQQQINKYKANGLQFSIDDVGTGINVYDHIKPLLESAEEIKFAMQNFRAEDRENEIPIQLKFWRDVAVQHDIRLILEGVENDAEDQMADDLNISLRQGYYYGKPHLFKLKVDHQ</sequence>
<dbReference type="PANTHER" id="PTHR33121">
    <property type="entry name" value="CYCLIC DI-GMP PHOSPHODIESTERASE PDEF"/>
    <property type="match status" value="1"/>
</dbReference>
<dbReference type="EMBL" id="SEHH01000026">
    <property type="protein sequence ID" value="TBX49897.1"/>
    <property type="molecule type" value="Genomic_DNA"/>
</dbReference>
<evidence type="ECO:0000313" key="6">
    <source>
        <dbReference type="Proteomes" id="UP000277896"/>
    </source>
</evidence>
<dbReference type="GeneID" id="79806455"/>
<keyword evidence="5" id="KW-1185">Reference proteome</keyword>
<dbReference type="RefSeq" id="WP_021731188.1">
    <property type="nucleotide sequence ID" value="NZ_AVAI01000110.1"/>
</dbReference>
<dbReference type="InterPro" id="IPR035919">
    <property type="entry name" value="EAL_sf"/>
</dbReference>
<dbReference type="eggNOG" id="COG2200">
    <property type="taxonomic scope" value="Bacteria"/>
</dbReference>
<dbReference type="Proteomes" id="UP000277896">
    <property type="component" value="Chromosome"/>
</dbReference>
<dbReference type="KEGG" id="lpx:ASU28_04460"/>
<dbReference type="InterPro" id="IPR001633">
    <property type="entry name" value="EAL_dom"/>
</dbReference>
<protein>
    <submittedName>
        <fullName evidence="3">Diguanylate phosphodiesterase</fullName>
    </submittedName>
    <submittedName>
        <fullName evidence="4">EAL domain-containing protein</fullName>
    </submittedName>
</protein>
<dbReference type="InterPro" id="IPR050706">
    <property type="entry name" value="Cyclic-di-GMP_PDE-like"/>
</dbReference>
<dbReference type="PROSITE" id="PS50883">
    <property type="entry name" value="EAL"/>
    <property type="match status" value="1"/>
</dbReference>
<proteinExistence type="predicted"/>
<reference evidence="3 5" key="1">
    <citation type="submission" date="2017-04" db="EMBL/GenBank/DDBJ databases">
        <title>In vitro and in silico characterization of Lactobacillus paraplantarum D2-1, a starter culture for soymilk fermentation.</title>
        <authorList>
            <person name="Endo A."/>
            <person name="Sasaki F."/>
            <person name="Maeno S."/>
            <person name="Kanesaki Y."/>
            <person name="Kubota E."/>
            <person name="Torres G.A."/>
            <person name="Tomita S."/>
            <person name="Nakagawa J."/>
        </authorList>
    </citation>
    <scope>NUCLEOTIDE SEQUENCE [LARGE SCALE GENOMIC DNA]</scope>
    <source>
        <strain evidence="3 5">D2-1</strain>
    </source>
</reference>
<dbReference type="HOGENOM" id="CLU_089605_0_0_9"/>
<dbReference type="AlphaFoldDB" id="A0A098R668"/>
<dbReference type="SUPFAM" id="SSF141868">
    <property type="entry name" value="EAL domain-like"/>
    <property type="match status" value="1"/>
</dbReference>
<reference evidence="2 6" key="2">
    <citation type="submission" date="2018-10" db="EMBL/GenBank/DDBJ databases">
        <title>Genome seuquencing of Lactobacillus species.</title>
        <authorList>
            <person name="Baek C."/>
            <person name="Yi H."/>
        </authorList>
    </citation>
    <scope>NUCLEOTIDE SEQUENCE [LARGE SCALE GENOMIC DNA]</scope>
    <source>
        <strain evidence="2 6">DSM 10667</strain>
    </source>
</reference>
<dbReference type="EMBL" id="BDOR01000003">
    <property type="protein sequence ID" value="GBF01417.1"/>
    <property type="molecule type" value="Genomic_DNA"/>
</dbReference>
<evidence type="ECO:0000313" key="3">
    <source>
        <dbReference type="EMBL" id="GBF01417.1"/>
    </source>
</evidence>
<dbReference type="Pfam" id="PF00563">
    <property type="entry name" value="EAL"/>
    <property type="match status" value="1"/>
</dbReference>
<dbReference type="Proteomes" id="UP000236162">
    <property type="component" value="Unassembled WGS sequence"/>
</dbReference>
<dbReference type="EMBL" id="CP032744">
    <property type="protein sequence ID" value="AYJ37847.1"/>
    <property type="molecule type" value="Genomic_DNA"/>
</dbReference>
<evidence type="ECO:0000313" key="5">
    <source>
        <dbReference type="Proteomes" id="UP000236162"/>
    </source>
</evidence>
<dbReference type="PANTHER" id="PTHR33121:SF70">
    <property type="entry name" value="SIGNALING PROTEIN YKOW"/>
    <property type="match status" value="1"/>
</dbReference>
<dbReference type="Gene3D" id="3.20.20.450">
    <property type="entry name" value="EAL domain"/>
    <property type="match status" value="1"/>
</dbReference>
<dbReference type="SMART" id="SM00052">
    <property type="entry name" value="EAL"/>
    <property type="match status" value="1"/>
</dbReference>
<name>A0A098R668_9LACO</name>
<feature type="domain" description="EAL" evidence="1">
    <location>
        <begin position="1"/>
        <end position="227"/>
    </location>
</feature>
<dbReference type="Proteomes" id="UP000292648">
    <property type="component" value="Unassembled WGS sequence"/>
</dbReference>
<evidence type="ECO:0000313" key="7">
    <source>
        <dbReference type="Proteomes" id="UP000292648"/>
    </source>
</evidence>
<evidence type="ECO:0000313" key="4">
    <source>
        <dbReference type="EMBL" id="TBX49897.1"/>
    </source>
</evidence>
<accession>A0A098R668</accession>
<organism evidence="4 7">
    <name type="scientific">Lactiplantibacillus paraplantarum</name>
    <dbReference type="NCBI Taxonomy" id="60520"/>
    <lineage>
        <taxon>Bacteria</taxon>
        <taxon>Bacillati</taxon>
        <taxon>Bacillota</taxon>
        <taxon>Bacilli</taxon>
        <taxon>Lactobacillales</taxon>
        <taxon>Lactobacillaceae</taxon>
        <taxon>Lactiplantibacillus</taxon>
    </lineage>
</organism>
<evidence type="ECO:0000259" key="1">
    <source>
        <dbReference type="PROSITE" id="PS50883"/>
    </source>
</evidence>
<gene>
    <name evidence="4" type="ORF">EUZ87_03305</name>
    <name evidence="2" type="ORF">LP667_02940</name>
    <name evidence="3" type="ORF">LPPLD21_00927</name>
</gene>
<dbReference type="GO" id="GO:0071111">
    <property type="term" value="F:cyclic-guanylate-specific phosphodiesterase activity"/>
    <property type="evidence" value="ECO:0007669"/>
    <property type="project" value="InterPro"/>
</dbReference>